<evidence type="ECO:0000256" key="3">
    <source>
        <dbReference type="ARBA" id="ARBA00023163"/>
    </source>
</evidence>
<dbReference type="GO" id="GO:0003700">
    <property type="term" value="F:DNA-binding transcription factor activity"/>
    <property type="evidence" value="ECO:0007669"/>
    <property type="project" value="InterPro"/>
</dbReference>
<evidence type="ECO:0000313" key="6">
    <source>
        <dbReference type="Proteomes" id="UP000005713"/>
    </source>
</evidence>
<dbReference type="InterPro" id="IPR018060">
    <property type="entry name" value="HTH_AraC"/>
</dbReference>
<dbReference type="PANTHER" id="PTHR46796">
    <property type="entry name" value="HTH-TYPE TRANSCRIPTIONAL ACTIVATOR RHAS-RELATED"/>
    <property type="match status" value="1"/>
</dbReference>
<dbReference type="Pfam" id="PF12833">
    <property type="entry name" value="HTH_18"/>
    <property type="match status" value="1"/>
</dbReference>
<feature type="domain" description="HTH araC/xylS-type" evidence="4">
    <location>
        <begin position="219"/>
        <end position="319"/>
    </location>
</feature>
<organism evidence="5 6">
    <name type="scientific">Sagittula stellata (strain ATCC 700073 / DSM 11524 / E-37)</name>
    <dbReference type="NCBI Taxonomy" id="388399"/>
    <lineage>
        <taxon>Bacteria</taxon>
        <taxon>Pseudomonadati</taxon>
        <taxon>Pseudomonadota</taxon>
        <taxon>Alphaproteobacteria</taxon>
        <taxon>Rhodobacterales</taxon>
        <taxon>Roseobacteraceae</taxon>
        <taxon>Sagittula</taxon>
    </lineage>
</organism>
<protein>
    <submittedName>
        <fullName evidence="5">Transcriptional regulator, AraC family protein</fullName>
    </submittedName>
</protein>
<name>A3K773_SAGS3</name>
<dbReference type="eggNOG" id="COG4977">
    <property type="taxonomic scope" value="Bacteria"/>
</dbReference>
<dbReference type="RefSeq" id="WP_005861456.1">
    <property type="nucleotide sequence ID" value="NZ_AAYA01000012.1"/>
</dbReference>
<reference evidence="5 6" key="1">
    <citation type="submission" date="2006-06" db="EMBL/GenBank/DDBJ databases">
        <authorList>
            <person name="Moran M.A."/>
            <person name="Ferriera S."/>
            <person name="Johnson J."/>
            <person name="Kravitz S."/>
            <person name="Beeson K."/>
            <person name="Sutton G."/>
            <person name="Rogers Y.-H."/>
            <person name="Friedman R."/>
            <person name="Frazier M."/>
            <person name="Venter J.C."/>
        </authorList>
    </citation>
    <scope>NUCLEOTIDE SEQUENCE [LARGE SCALE GENOMIC DNA]</scope>
    <source>
        <strain evidence="5 6">E-37</strain>
    </source>
</reference>
<keyword evidence="6" id="KW-1185">Reference proteome</keyword>
<evidence type="ECO:0000256" key="2">
    <source>
        <dbReference type="ARBA" id="ARBA00023125"/>
    </source>
</evidence>
<dbReference type="SMART" id="SM00342">
    <property type="entry name" value="HTH_ARAC"/>
    <property type="match status" value="1"/>
</dbReference>
<evidence type="ECO:0000259" key="4">
    <source>
        <dbReference type="PROSITE" id="PS01124"/>
    </source>
</evidence>
<proteinExistence type="predicted"/>
<dbReference type="SUPFAM" id="SSF46689">
    <property type="entry name" value="Homeodomain-like"/>
    <property type="match status" value="2"/>
</dbReference>
<evidence type="ECO:0000256" key="1">
    <source>
        <dbReference type="ARBA" id="ARBA00023015"/>
    </source>
</evidence>
<dbReference type="Pfam" id="PF14525">
    <property type="entry name" value="AraC_binding_2"/>
    <property type="match status" value="1"/>
</dbReference>
<comment type="caution">
    <text evidence="5">The sequence shown here is derived from an EMBL/GenBank/DDBJ whole genome shotgun (WGS) entry which is preliminary data.</text>
</comment>
<dbReference type="InterPro" id="IPR035418">
    <property type="entry name" value="AraC-bd_2"/>
</dbReference>
<dbReference type="GO" id="GO:0043565">
    <property type="term" value="F:sequence-specific DNA binding"/>
    <property type="evidence" value="ECO:0007669"/>
    <property type="project" value="InterPro"/>
</dbReference>
<dbReference type="InterPro" id="IPR009057">
    <property type="entry name" value="Homeodomain-like_sf"/>
</dbReference>
<keyword evidence="2" id="KW-0238">DNA-binding</keyword>
<gene>
    <name evidence="5" type="ORF">SSE37_00135</name>
</gene>
<keyword evidence="1" id="KW-0805">Transcription regulation</keyword>
<keyword evidence="3" id="KW-0804">Transcription</keyword>
<dbReference type="EMBL" id="AAYA01000012">
    <property type="protein sequence ID" value="EBA06832.1"/>
    <property type="molecule type" value="Genomic_DNA"/>
</dbReference>
<dbReference type="InterPro" id="IPR018062">
    <property type="entry name" value="HTH_AraC-typ_CS"/>
</dbReference>
<dbReference type="Proteomes" id="UP000005713">
    <property type="component" value="Unassembled WGS sequence"/>
</dbReference>
<evidence type="ECO:0000313" key="5">
    <source>
        <dbReference type="EMBL" id="EBA06832.1"/>
    </source>
</evidence>
<dbReference type="PROSITE" id="PS00041">
    <property type="entry name" value="HTH_ARAC_FAMILY_1"/>
    <property type="match status" value="1"/>
</dbReference>
<sequence length="321" mass="35747">MERNRLFQSDDLDEARAVVAAKFCDHRLNRVSRSGRFDAVHNRAEGQATSLNYIQYGADVEIEPGELGSFYLVQIPLKGQAWIDNSAGDVETGPGLGSVLNPHRNASMRWREGCSQLLLQIDAQQLNRVAERLIGRALSGPVTFRTAVDQRVPEVDKWVHKLRTCFSLAEKEAIYAKGNLHTQALVEEQLIEGFLLCQPSDLSGPLTKDIDRAGNLYVRRAMQYIHRNLGAAMTVGDIADALGISPRSLQLSFKAELGMTPMQYLRDARLREAHAMLKTGSDMGSIGDICEHVGIAHCGRFSVEYKRRYGESPHETRLKNG</sequence>
<dbReference type="Gene3D" id="1.10.10.60">
    <property type="entry name" value="Homeodomain-like"/>
    <property type="match status" value="1"/>
</dbReference>
<dbReference type="AlphaFoldDB" id="A3K773"/>
<dbReference type="InterPro" id="IPR050204">
    <property type="entry name" value="AraC_XylS_family_regulators"/>
</dbReference>
<dbReference type="PROSITE" id="PS01124">
    <property type="entry name" value="HTH_ARAC_FAMILY_2"/>
    <property type="match status" value="1"/>
</dbReference>
<accession>A3K773</accession>